<protein>
    <submittedName>
        <fullName evidence="2">(wild Malaysian banana) hypothetical protein</fullName>
    </submittedName>
</protein>
<dbReference type="InParanoid" id="A0A804KS80"/>
<dbReference type="FunCoup" id="A0A804KS80">
    <property type="interactions" value="1036"/>
</dbReference>
<reference evidence="2" key="1">
    <citation type="submission" date="2021-03" db="EMBL/GenBank/DDBJ databases">
        <authorList>
            <consortium name="Genoscope - CEA"/>
            <person name="William W."/>
        </authorList>
    </citation>
    <scope>NUCLEOTIDE SEQUENCE</scope>
    <source>
        <strain evidence="2">Doubled-haploid Pahang</strain>
    </source>
</reference>
<reference evidence="3" key="2">
    <citation type="submission" date="2021-05" db="UniProtKB">
        <authorList>
            <consortium name="EnsemblPlants"/>
        </authorList>
    </citation>
    <scope>IDENTIFICATION</scope>
    <source>
        <strain evidence="3">subsp. malaccensis</strain>
    </source>
</reference>
<evidence type="ECO:0000313" key="3">
    <source>
        <dbReference type="EnsemblPlants" id="Ma10_p03570.1"/>
    </source>
</evidence>
<keyword evidence="1" id="KW-0472">Membrane</keyword>
<dbReference type="PANTHER" id="PTHR34774">
    <property type="entry name" value="EPHRIN-A3 PROTEIN"/>
    <property type="match status" value="1"/>
</dbReference>
<feature type="transmembrane region" description="Helical" evidence="1">
    <location>
        <begin position="39"/>
        <end position="59"/>
    </location>
</feature>
<gene>
    <name evidence="2" type="ORF">GSMUA_310390.1</name>
</gene>
<dbReference type="EnsemblPlants" id="Ma10_t03570.1">
    <property type="protein sequence ID" value="Ma10_p03570.1"/>
    <property type="gene ID" value="Ma10_g03570"/>
</dbReference>
<dbReference type="Proteomes" id="UP000012960">
    <property type="component" value="Unplaced"/>
</dbReference>
<dbReference type="AlphaFoldDB" id="A0A804KS80"/>
<organism evidence="3 4">
    <name type="scientific">Musa acuminata subsp. malaccensis</name>
    <name type="common">Wild banana</name>
    <name type="synonym">Musa malaccensis</name>
    <dbReference type="NCBI Taxonomy" id="214687"/>
    <lineage>
        <taxon>Eukaryota</taxon>
        <taxon>Viridiplantae</taxon>
        <taxon>Streptophyta</taxon>
        <taxon>Embryophyta</taxon>
        <taxon>Tracheophyta</taxon>
        <taxon>Spermatophyta</taxon>
        <taxon>Magnoliopsida</taxon>
        <taxon>Liliopsida</taxon>
        <taxon>Zingiberales</taxon>
        <taxon>Musaceae</taxon>
        <taxon>Musa</taxon>
    </lineage>
</organism>
<accession>A0A804KS80</accession>
<keyword evidence="4" id="KW-1185">Reference proteome</keyword>
<dbReference type="OMA" id="EKAMCQM"/>
<keyword evidence="1" id="KW-1133">Transmembrane helix</keyword>
<name>A0A804KS80_MUSAM</name>
<evidence type="ECO:0000313" key="4">
    <source>
        <dbReference type="Proteomes" id="UP000012960"/>
    </source>
</evidence>
<dbReference type="EMBL" id="HG996476">
    <property type="protein sequence ID" value="CAG1852813.1"/>
    <property type="molecule type" value="Genomic_DNA"/>
</dbReference>
<evidence type="ECO:0000313" key="2">
    <source>
        <dbReference type="EMBL" id="CAG1852813.1"/>
    </source>
</evidence>
<evidence type="ECO:0000256" key="1">
    <source>
        <dbReference type="SAM" id="Phobius"/>
    </source>
</evidence>
<sequence>MMVLDSLSSPHRRSQNLVFLTSSSKKLGSWSILLERHKFLLTMLALLAFLCTIYLYFAVTMGVAGSCPGMSAAEKALCQAKASLHKGKLKFF</sequence>
<dbReference type="Gramene" id="Ma10_t03570.1">
    <property type="protein sequence ID" value="Ma10_p03570.1"/>
    <property type="gene ID" value="Ma10_g03570"/>
</dbReference>
<keyword evidence="1" id="KW-0812">Transmembrane</keyword>
<proteinExistence type="predicted"/>
<dbReference type="PANTHER" id="PTHR34774:SF1">
    <property type="entry name" value="EPHRIN-A3 PROTEIN"/>
    <property type="match status" value="1"/>
</dbReference>